<organism evidence="9 10">
    <name type="scientific">Corynebacterium oculi</name>
    <dbReference type="NCBI Taxonomy" id="1544416"/>
    <lineage>
        <taxon>Bacteria</taxon>
        <taxon>Bacillati</taxon>
        <taxon>Actinomycetota</taxon>
        <taxon>Actinomycetes</taxon>
        <taxon>Mycobacteriales</taxon>
        <taxon>Corynebacteriaceae</taxon>
        <taxon>Corynebacterium</taxon>
    </lineage>
</organism>
<dbReference type="SUPFAM" id="SSF52777">
    <property type="entry name" value="CoA-dependent acyltransferases"/>
    <property type="match status" value="7"/>
</dbReference>
<dbReference type="EMBL" id="LKST01000003">
    <property type="protein sequence ID" value="KQB83507.1"/>
    <property type="molecule type" value="Genomic_DNA"/>
</dbReference>
<dbReference type="Pfam" id="PF13193">
    <property type="entry name" value="AMP-binding_C"/>
    <property type="match status" value="1"/>
</dbReference>
<dbReference type="Pfam" id="PF00501">
    <property type="entry name" value="AMP-binding"/>
    <property type="match status" value="2"/>
</dbReference>
<dbReference type="SUPFAM" id="SSF53474">
    <property type="entry name" value="alpha/beta-Hydrolases"/>
    <property type="match status" value="1"/>
</dbReference>
<comment type="cofactor">
    <cofactor evidence="1">
        <name>pantetheine 4'-phosphate</name>
        <dbReference type="ChEBI" id="CHEBI:47942"/>
    </cofactor>
</comment>
<dbReference type="UniPathway" id="UPA00011"/>
<dbReference type="Pfam" id="PF00668">
    <property type="entry name" value="Condensation"/>
    <property type="match status" value="1"/>
</dbReference>
<dbReference type="Gene3D" id="3.40.50.12780">
    <property type="entry name" value="N-terminal domain of ligase-like"/>
    <property type="match status" value="2"/>
</dbReference>
<dbReference type="NCBIfam" id="TIGR01733">
    <property type="entry name" value="AA-adenyl-dom"/>
    <property type="match status" value="2"/>
</dbReference>
<dbReference type="Gene3D" id="1.10.1200.10">
    <property type="entry name" value="ACP-like"/>
    <property type="match status" value="4"/>
</dbReference>
<proteinExistence type="predicted"/>
<evidence type="ECO:0000313" key="10">
    <source>
        <dbReference type="Proteomes" id="UP000050517"/>
    </source>
</evidence>
<dbReference type="Gene3D" id="3.30.559.30">
    <property type="entry name" value="Nonribosomal peptide synthetase, condensation domain"/>
    <property type="match status" value="4"/>
</dbReference>
<dbReference type="CDD" id="cd02440">
    <property type="entry name" value="AdoMet_MTases"/>
    <property type="match status" value="1"/>
</dbReference>
<dbReference type="InterPro" id="IPR042099">
    <property type="entry name" value="ANL_N_sf"/>
</dbReference>
<dbReference type="PROSITE" id="PS00012">
    <property type="entry name" value="PHOSPHOPANTETHEINE"/>
    <property type="match status" value="1"/>
</dbReference>
<dbReference type="GO" id="GO:0031177">
    <property type="term" value="F:phosphopantetheine binding"/>
    <property type="evidence" value="ECO:0007669"/>
    <property type="project" value="InterPro"/>
</dbReference>
<dbReference type="PROSITE" id="PS00455">
    <property type="entry name" value="AMP_BINDING"/>
    <property type="match status" value="2"/>
</dbReference>
<dbReference type="SUPFAM" id="SSF47336">
    <property type="entry name" value="ACP-like"/>
    <property type="match status" value="4"/>
</dbReference>
<evidence type="ECO:0000256" key="5">
    <source>
        <dbReference type="ARBA" id="ARBA00022598"/>
    </source>
</evidence>
<dbReference type="Gene3D" id="3.40.50.1820">
    <property type="entry name" value="alpha/beta hydrolase"/>
    <property type="match status" value="1"/>
</dbReference>
<keyword evidence="4" id="KW-0597">Phosphoprotein</keyword>
<dbReference type="GO" id="GO:0043041">
    <property type="term" value="P:amino acid activation for nonribosomal peptide biosynthetic process"/>
    <property type="evidence" value="ECO:0007669"/>
    <property type="project" value="TreeGrafter"/>
</dbReference>
<feature type="domain" description="Carrier" evidence="8">
    <location>
        <begin position="964"/>
        <end position="1038"/>
    </location>
</feature>
<name>A0A0Q0Z2P5_9CORY</name>
<dbReference type="InterPro" id="IPR025110">
    <property type="entry name" value="AMP-bd_C"/>
</dbReference>
<dbReference type="SMART" id="SM00823">
    <property type="entry name" value="PKS_PP"/>
    <property type="match status" value="4"/>
</dbReference>
<keyword evidence="10" id="KW-1185">Reference proteome</keyword>
<evidence type="ECO:0000259" key="8">
    <source>
        <dbReference type="PROSITE" id="PS50075"/>
    </source>
</evidence>
<feature type="domain" description="Carrier" evidence="8">
    <location>
        <begin position="1720"/>
        <end position="1798"/>
    </location>
</feature>
<dbReference type="PANTHER" id="PTHR45527">
    <property type="entry name" value="NONRIBOSOMAL PEPTIDE SYNTHETASE"/>
    <property type="match status" value="1"/>
</dbReference>
<feature type="domain" description="Carrier" evidence="8">
    <location>
        <begin position="2221"/>
        <end position="2295"/>
    </location>
</feature>
<dbReference type="InterPro" id="IPR000873">
    <property type="entry name" value="AMP-dep_synth/lig_dom"/>
</dbReference>
<dbReference type="Gene3D" id="3.30.300.30">
    <property type="match status" value="2"/>
</dbReference>
<dbReference type="InterPro" id="IPR045851">
    <property type="entry name" value="AMP-bd_C_sf"/>
</dbReference>
<dbReference type="InterPro" id="IPR036736">
    <property type="entry name" value="ACP-like_sf"/>
</dbReference>
<keyword evidence="5" id="KW-0436">Ligase</keyword>
<dbReference type="Pfam" id="PF00975">
    <property type="entry name" value="Thioesterase"/>
    <property type="match status" value="1"/>
</dbReference>
<dbReference type="SUPFAM" id="SSF53335">
    <property type="entry name" value="S-adenosyl-L-methionine-dependent methyltransferases"/>
    <property type="match status" value="2"/>
</dbReference>
<dbReference type="GO" id="GO:0009403">
    <property type="term" value="P:toxin biosynthetic process"/>
    <property type="evidence" value="ECO:0007669"/>
    <property type="project" value="UniProtKB-ARBA"/>
</dbReference>
<dbReference type="InterPro" id="IPR006162">
    <property type="entry name" value="Ppantetheine_attach_site"/>
</dbReference>
<dbReference type="STRING" id="1544416.Cocul_01576"/>
<keyword evidence="6" id="KW-0677">Repeat</keyword>
<dbReference type="InterPro" id="IPR020806">
    <property type="entry name" value="PKS_PP-bd"/>
</dbReference>
<sequence length="4050" mass="431922">MKSPQVTPGHGSGEDRDHVTSRPLTGTQRAYLSGREEDQLYGGVDCLALFEFIGDPIDGHRLRTAVAALRRHPVLRSTIVEGRHIDAGQEARPPLTIVETEGAGTHEELTAYLAGHRREILGRHANHAAGESGWLDILRWRTDDGHEWGILHIGISLAVADLAGTGIIVRELAAAYRSSGVTRPWVTFADIAGREKQKEKIAPAGTLPRATDHLPEGPNIPLVGTPERTVTRHVRRLGPESWARIGVIAEAAGATRSGLLLAVYRHALGLWCGSEDFTVIVPGLDARSTPGDVLDRTRMWAVRPPSAIGRTLGEASREASAELRRRIRTGLDSTEEVRALLRQSEGHSGSLPFVLTCGGEEVLFPHDVLETFGQLTATGSVTPQVLVDLQILRLTSEEVCVALDVRDGAFPNTFGPELLGTVTDALERIAASEKRDAGCDDRPMDEFVRLSGTERRDALNSVPPVDSAASTLHGAWLRQVEERPRATAVIDSALGANLTYAELHHAALRLAAELVGRVAPGDLVLIRLPKGRDQITAVLATLYLGAGYLPVSVDTPDERLRAITEAAQPAAVIDQVAPEAYTAGETPADLPRAVDGEDRAYVIFTSGSTGTPKGVVMTHRAAANTVAAVVDRHGIGPQDSVLAVSSLDFDLSVFDIFGLLGAGGTVVCIAQDDHRDAFAWCELIRRHGVTTWNSAPALAEMLTVAAEEGPDLPLRLVLVSGDWVSPTLPARVRAVTAIPGGARVVAMGGATEGGIWSNAHVIDGPEDLDPAWPSVPYGRPLPGQAYRIVDAAGRDVPGGVVGELWIGGLSLATGYLSRPDLTAERFITDTDGSRWYRTGDHGYWGDDDLLFFVGRRDNQVKIRGHRVELGDVEHHLRALDGVEAAVVLPEPGNTALRALVAAAGNAQTADRVREALAATLPGFMVPRDVTVVPQLRLTANGKIDRAWAERVLTDEEGKDKDAAPRAPEIEADVAAAWAAVLGTTDHAGESNFFALGGDSVGATSVCSRLRALGYRVTAADLFGNPTFDRFAAAVEAAGRMENRGDEEAERRDHMADVGARFPLTPLQRAYALGTDGIQGTVRAATAYAAILSSAGVVFTSEQVRGAAEGLVTRWAGLRVIRDGDDAQHVVQPRDALLVTVLHRSADLRGYLSSATPRVPLELVLPGEKVREVGVLINYLALDGRSLAVILGALTAALSGENPDLVARVNPSAEAFARHCYALTAEEDGFTGLRTVTPEPPVLPLAAASHLDANTPLATFESIRARVPLAALERSEATISAVVLSEFGSLLAQRSGMKEVGIVVPLSYRPDGDDREVLGAFSRLGVCACPAVADPAATHAALAAALTGGSMQIVSNGRTGRYPVVFTSVVGYDAALVPASREVRVDWSLTRTPGVLIDCQLTTLDEATVEIRWDMPVGVLDRGAVDEMFCELVGRLGGTVSRTEPATVSALLKDAMARLDASTDLVPWAAPVVAAWRRFVTDGPEAAGCADAPVAWSAQDAQLLADIVRGRARRFAILDHPVLSPRALAAAQPTVARALDALNERVLRRAEHGDRVNVVELGYGIGGATPEGADSWIVVEPDEFIADIATVNGRTCVLDAADLPSPADVVVACGTLHRDSRLRAELAAVPLARGAEVHVIEAEHATAATLVSAALVNPAMLGDADDRGGLLPAAEWSALVAEAGLSLRYFEAEDGHSVILRAVAADTGADTSAATTVPAASDRREVTTALTASWRRHLPDLPGGDISDDTDFFAVGGDSLAATRVLADLREAGVTGLRAVDVFNNPTFGELRRRVAGGRRGVDTHPLTRVQQAYLAGGDSEQLLGGAPARCLFVFHAPAVDTSRLEAAVRTAVRRHPVLRTVIVDGPDGAPVARITAEHSLNSWAVTDDAVTELRDRAPDPRAEGPLAVRVSLGPDGATIAVSMNNLLLDGASMMLLMNEIEERYTDPKVRGDDTASAAAYLSERPWLTDPAAPVPWQGRMLSPTELDERLDTVIEQLPPAPFVPDRQTLAQFTDSSMARVGADIDAAAWEKIRAGFATRRITPAAGVLAAFGRALSAETGEDSHTINLTRFDRDLSAPGIDRVLGDFTSLSLAALHGLSAGDRAVAERSAQDAVAGADDPARDTLRLAARAVQTSGDPVAGLFPVVFTCALGLTSQPERSLRERSFGTQIEASSTTPQVVLDLQVADDGGGLHLTADYLVQVMPEEVARRVVRRTVAELTDLPSGDAAVLAEAWAQALGLDRVTEDTNFFRAGGDSLAATRCISTLRARGINVALRTLLTMPDFGTFRDAVIGTAGEPTRPDAPEGWFDLTDVQASYLMGRTTAYEDGGVACQGYSEFALPLDRLDAASAADPVGAVRRAWRKVVDAHEMLRALVDREGRQRIDHTAEAHVRVIDVSTGETGTGVTAPDPETARDIVRAEAQERNFPVGQAPMVELTLTVGSGDPVLHLSVDLIVTDYVGIRSLVRDLDHCLRNPSAPLEAPAMTFRQCLEARARHAETPEGRAEQDRDARWWRDRLDSLPPALIFSPDPDATGLGGTTRRSHRLDAEAWRGLCDTAAGLAVTPSGLVLAAFATAAQRYADIGISGYAQEQDSALVTLTTVNRAPLEDGPSAAEMERIVGDFTSTVVLDLPLGGELAPTVKALQRRLFDALDHAAYPGVRVLRDLRRAGGEDRGRIPIVFTSTVGVDTAEPPQILRAVPGTAISKTPQVLLDVQLSPDGEAVTMDWDSRDGGFHPAVLDALFADVQDTLDRLAAGDLDVPSPRQPEPVVRTRSMNGRLLHGRFLRAALDAPESPAIIHGDRTMSRGELCATAVRIAEGLPGGRAPVAVLLPPGEEQIAAQLAALLTGRAFVPLDPDWPKPRIRAVLDIVRRAYTEEVPVIDDATLWAAREGDATEWRDAVRRALAEPLTDELAYVIFTSGSTGTPKGVTVTHRQVCATLDEMEERLGLTDEDRVLAVSRPSFDLAIFNIFGVLGAGGTVVVPACGTVPDPETWARDLRRHGVTLWNSVPAQLTILLDHLGDADGATEEIPLRAVLVSGDRVPVNQPARVRAFAPKAIIDALGGATEGSIWSIAHRCTPEQDATCRSVPYGRALGHQAVWVLDRSGGRAAIGQRGEIVIAGDGVAEGYLGDPERTEAAFGQHPGTGERCYRTGDIGRYLPDGEIEFCGRVDDGQIKIRGHRIELGEVEAGLRQIEGVADALAAVTGEGDRKELVAVVVPEATSPLGALAAAVTARSRAEGLNEDQSRDFRRIHELVTAAALDAMTAQIARVTLGSPDGTASRDEIVAGTGAQARGTLIDRWIEELERAGRLRRADGRVSVVEPGIATEDHWAEIYRLDERLGYGRRQLDYLRSCLNELPGLLEGSVDPLSLLFPAGDMSVARAAYGENLLASYLNRVCAAAVAHHARSLSPQTCRILEIGAGVGGTTAEVIKELPETGVDYLFTDVSRYFTGAAEQEWPQVRTALFDINADPDEQGVEPGSVDVVLCANVVHNARNIGDALGRIDHMLAPGGLFVAIDSTATNAPLMASMEFKEGLGEATDDRLITGSPFFTLEQWRKALDASPLTTVAVFPEPGSALELGAQHAFIARKSNPKDALDAAEMLPEQMRPRRIGVVEALPLTANGKRDRAAVAALVSETRPTSSRVAASVDPVTDAWRRVLGLDPSEPLTGDADFYDLGGDSLLLARCIGQMRRAIDREDLPSWDETLRAIVADPTIDGCRRVLGLTVPKETAHEAPSPTGGPRLTWLLPCTEAGMTDLTVMVHDGSGGIAPYAELLRELTERGAGPVLGIERSAGDNYLTTPPETLFHDLAERYAASVLETEAQRVHVIGYCMGGLLAAGIADRLAACGVEAAATVMSSYRIPFTVRDEILLDFSFARLMKCRPQDMGIDIDEDALGGALRAARRDGHGDMTAEVLHGYASENLRAQLARVPRTSNERIGRFLRTEAGRAWSQESLAALRQVYVHSLAAVAAWSEPPVTVPVTFLRQRDPLSFLPDLGEDMTAFWTQECQGGLEIIDIDGDHFTCLDAAHAPAVADLVLARTPWWGSGEER</sequence>
<keyword evidence="3" id="KW-0596">Phosphopantetheine</keyword>
<dbReference type="InterPro" id="IPR020845">
    <property type="entry name" value="AMP-binding_CS"/>
</dbReference>
<dbReference type="Pfam" id="PF00550">
    <property type="entry name" value="PP-binding"/>
    <property type="match status" value="4"/>
</dbReference>
<protein>
    <submittedName>
        <fullName evidence="9">Anguibactin system regulator</fullName>
    </submittedName>
</protein>
<dbReference type="SUPFAM" id="SSF56801">
    <property type="entry name" value="Acetyl-CoA synthetase-like"/>
    <property type="match status" value="2"/>
</dbReference>
<dbReference type="InterPro" id="IPR010071">
    <property type="entry name" value="AA_adenyl_dom"/>
</dbReference>
<dbReference type="PANTHER" id="PTHR45527:SF10">
    <property type="entry name" value="PYOCHELIN SYNTHASE PCHF"/>
    <property type="match status" value="1"/>
</dbReference>
<dbReference type="OrthoDB" id="2472181at2"/>
<evidence type="ECO:0000313" key="9">
    <source>
        <dbReference type="EMBL" id="KQB83507.1"/>
    </source>
</evidence>
<dbReference type="GO" id="GO:0005737">
    <property type="term" value="C:cytoplasm"/>
    <property type="evidence" value="ECO:0007669"/>
    <property type="project" value="TreeGrafter"/>
</dbReference>
<dbReference type="Gene3D" id="3.40.50.150">
    <property type="entry name" value="Vaccinia Virus protein VP39"/>
    <property type="match status" value="1"/>
</dbReference>
<evidence type="ECO:0000256" key="6">
    <source>
        <dbReference type="ARBA" id="ARBA00022737"/>
    </source>
</evidence>
<dbReference type="InterPro" id="IPR023213">
    <property type="entry name" value="CAT-like_dom_sf"/>
</dbReference>
<accession>A0A0Q0Z2P5</accession>
<dbReference type="InterPro" id="IPR001031">
    <property type="entry name" value="Thioesterase"/>
</dbReference>
<dbReference type="Pfam" id="PF08242">
    <property type="entry name" value="Methyltransf_12"/>
    <property type="match status" value="1"/>
</dbReference>
<dbReference type="InterPro" id="IPR001242">
    <property type="entry name" value="Condensation_dom"/>
</dbReference>
<reference evidence="9 10" key="1">
    <citation type="submission" date="2015-10" db="EMBL/GenBank/DDBJ databases">
        <title>Corynebacteirum lowii and Corynebacterium oculi species nova, derived from human clinical disease and and emended description of Corynebacterium mastiditis.</title>
        <authorList>
            <person name="Bernard K."/>
            <person name="Pacheco A.L."/>
            <person name="Mcdougall C."/>
            <person name="Burtx T."/>
            <person name="Weibe D."/>
            <person name="Tyler S."/>
            <person name="Olson A.B."/>
            <person name="Cnockaert M."/>
            <person name="Eguchi H."/>
            <person name="Kuwahara T."/>
            <person name="Nakayama-Imaohji H."/>
            <person name="Boudewijins M."/>
            <person name="Van Hoecke F."/>
            <person name="Bernier A.-M."/>
            <person name="Vandamme P."/>
        </authorList>
    </citation>
    <scope>NUCLEOTIDE SEQUENCE [LARGE SCALE GENOMIC DNA]</scope>
    <source>
        <strain evidence="9 10">NML 130210</strain>
    </source>
</reference>
<evidence type="ECO:0000256" key="1">
    <source>
        <dbReference type="ARBA" id="ARBA00001957"/>
    </source>
</evidence>
<evidence type="ECO:0000256" key="4">
    <source>
        <dbReference type="ARBA" id="ARBA00022553"/>
    </source>
</evidence>
<dbReference type="Gene3D" id="3.30.559.10">
    <property type="entry name" value="Chloramphenicol acetyltransferase-like domain"/>
    <property type="match status" value="3"/>
</dbReference>
<comment type="pathway">
    <text evidence="2">Siderophore biosynthesis.</text>
</comment>
<dbReference type="Proteomes" id="UP000050517">
    <property type="component" value="Unassembled WGS sequence"/>
</dbReference>
<evidence type="ECO:0000256" key="3">
    <source>
        <dbReference type="ARBA" id="ARBA00022450"/>
    </source>
</evidence>
<dbReference type="PATRIC" id="fig|1544416.3.peg.1580"/>
<dbReference type="GO" id="GO:0008610">
    <property type="term" value="P:lipid biosynthetic process"/>
    <property type="evidence" value="ECO:0007669"/>
    <property type="project" value="UniProtKB-ARBA"/>
</dbReference>
<feature type="region of interest" description="Disordered" evidence="7">
    <location>
        <begin position="1"/>
        <end position="24"/>
    </location>
</feature>
<dbReference type="InterPro" id="IPR029063">
    <property type="entry name" value="SAM-dependent_MTases_sf"/>
</dbReference>
<gene>
    <name evidence="9" type="primary">angR</name>
    <name evidence="9" type="ORF">Cocul_01576</name>
</gene>
<comment type="caution">
    <text evidence="9">The sequence shown here is derived from an EMBL/GenBank/DDBJ whole genome shotgun (WGS) entry which is preliminary data.</text>
</comment>
<dbReference type="InterPro" id="IPR013217">
    <property type="entry name" value="Methyltransf_12"/>
</dbReference>
<dbReference type="InterPro" id="IPR029058">
    <property type="entry name" value="AB_hydrolase_fold"/>
</dbReference>
<dbReference type="InterPro" id="IPR009081">
    <property type="entry name" value="PP-bd_ACP"/>
</dbReference>
<dbReference type="PROSITE" id="PS50075">
    <property type="entry name" value="CARRIER"/>
    <property type="match status" value="3"/>
</dbReference>
<evidence type="ECO:0000256" key="7">
    <source>
        <dbReference type="SAM" id="MobiDB-lite"/>
    </source>
</evidence>
<dbReference type="GO" id="GO:0016874">
    <property type="term" value="F:ligase activity"/>
    <property type="evidence" value="ECO:0007669"/>
    <property type="project" value="UniProtKB-KW"/>
</dbReference>
<dbReference type="RefSeq" id="WP_160318500.1">
    <property type="nucleotide sequence ID" value="NZ_LKST01000003.1"/>
</dbReference>
<evidence type="ECO:0000256" key="2">
    <source>
        <dbReference type="ARBA" id="ARBA00004924"/>
    </source>
</evidence>